<reference evidence="1 2" key="1">
    <citation type="submission" date="2019-09" db="EMBL/GenBank/DDBJ databases">
        <title>Non-baumannii Acinetobacter spp. carrying blaNDM-1 isolated in China.</title>
        <authorList>
            <person name="Cui C."/>
            <person name="Chen C."/>
            <person name="Sun J."/>
            <person name="Liu Y."/>
        </authorList>
    </citation>
    <scope>NUCLEOTIDE SEQUENCE [LARGE SCALE GENOMIC DNA]</scope>
    <source>
        <strain evidence="1 2">HZE23-1</strain>
    </source>
</reference>
<proteinExistence type="predicted"/>
<dbReference type="RefSeq" id="WP_005222089.1">
    <property type="nucleotide sequence ID" value="NZ_CP044463.1"/>
</dbReference>
<dbReference type="InterPro" id="IPR029063">
    <property type="entry name" value="SAM-dependent_MTases_sf"/>
</dbReference>
<dbReference type="PANTHER" id="PTHR43861">
    <property type="entry name" value="TRANS-ACONITATE 2-METHYLTRANSFERASE-RELATED"/>
    <property type="match status" value="1"/>
</dbReference>
<organism evidence="1 2">
    <name type="scientific">Acinetobacter schindleri</name>
    <dbReference type="NCBI Taxonomy" id="108981"/>
    <lineage>
        <taxon>Bacteria</taxon>
        <taxon>Pseudomonadati</taxon>
        <taxon>Pseudomonadota</taxon>
        <taxon>Gammaproteobacteria</taxon>
        <taxon>Moraxellales</taxon>
        <taxon>Moraxellaceae</taxon>
        <taxon>Acinetobacter</taxon>
    </lineage>
</organism>
<dbReference type="SUPFAM" id="SSF53335">
    <property type="entry name" value="S-adenosyl-L-methionine-dependent methyltransferases"/>
    <property type="match status" value="1"/>
</dbReference>
<dbReference type="Gene3D" id="3.40.50.150">
    <property type="entry name" value="Vaccinia Virus protein VP39"/>
    <property type="match status" value="1"/>
</dbReference>
<protein>
    <submittedName>
        <fullName evidence="1">Class I SAM-dependent methyltransferase</fullName>
    </submittedName>
</protein>
<dbReference type="InterPro" id="IPR008715">
    <property type="entry name" value="SAM-MeTfrase_NodS-like"/>
</dbReference>
<dbReference type="EMBL" id="CP044463">
    <property type="protein sequence ID" value="QIC67239.1"/>
    <property type="molecule type" value="Genomic_DNA"/>
</dbReference>
<dbReference type="GO" id="GO:0009312">
    <property type="term" value="P:oligosaccharide biosynthetic process"/>
    <property type="evidence" value="ECO:0007669"/>
    <property type="project" value="InterPro"/>
</dbReference>
<evidence type="ECO:0000313" key="2">
    <source>
        <dbReference type="Proteomes" id="UP000503505"/>
    </source>
</evidence>
<dbReference type="GeneID" id="58163153"/>
<sequence>MTKAIYNHDYFAELYRINNGDPWQYEQRWYEKRKRDMTLAVLPYPKFKNGIEIGCSNGVLSAELAERCEALLCMDANSTAIQLANQRLIHDHVKVVQGIVPLDLPTQQFDLIVASEMLYYLEENILLQLIEWMNTHLSPQGCIVACHWRHAIEGFSLNGEQVHQILKQRLHYYHHTQLQDADFFLDVWTHDVNSIAVQEGLL</sequence>
<dbReference type="Proteomes" id="UP000503505">
    <property type="component" value="Chromosome"/>
</dbReference>
<dbReference type="AlphaFoldDB" id="A0AAE7BXB2"/>
<keyword evidence="1" id="KW-0808">Transferase</keyword>
<dbReference type="GO" id="GO:0032259">
    <property type="term" value="P:methylation"/>
    <property type="evidence" value="ECO:0007669"/>
    <property type="project" value="UniProtKB-KW"/>
</dbReference>
<evidence type="ECO:0000313" key="1">
    <source>
        <dbReference type="EMBL" id="QIC67239.1"/>
    </source>
</evidence>
<gene>
    <name evidence="1" type="ORF">FSC10_07580</name>
</gene>
<dbReference type="Pfam" id="PF05401">
    <property type="entry name" value="NodS"/>
    <property type="match status" value="1"/>
</dbReference>
<keyword evidence="1" id="KW-0489">Methyltransferase</keyword>
<accession>A0AAE7BXB2</accession>
<dbReference type="GO" id="GO:0008757">
    <property type="term" value="F:S-adenosylmethionine-dependent methyltransferase activity"/>
    <property type="evidence" value="ECO:0007669"/>
    <property type="project" value="InterPro"/>
</dbReference>
<dbReference type="CDD" id="cd02440">
    <property type="entry name" value="AdoMet_MTases"/>
    <property type="match status" value="1"/>
</dbReference>
<name>A0AAE7BXB2_9GAMM</name>